<dbReference type="Proteomes" id="UP000274661">
    <property type="component" value="Unassembled WGS sequence"/>
</dbReference>
<dbReference type="EMBL" id="RWJF01000001">
    <property type="protein sequence ID" value="RST29826.1"/>
    <property type="molecule type" value="Genomic_DNA"/>
</dbReference>
<gene>
    <name evidence="1" type="ORF">HMF7854_02550</name>
</gene>
<accession>A0A429V769</accession>
<evidence type="ECO:0000313" key="1">
    <source>
        <dbReference type="EMBL" id="RST29826.1"/>
    </source>
</evidence>
<dbReference type="AlphaFoldDB" id="A0A429V769"/>
<dbReference type="Pfam" id="PF12915">
    <property type="entry name" value="DUF3833"/>
    <property type="match status" value="1"/>
</dbReference>
<organism evidence="1 2">
    <name type="scientific">Sphingomonas ginkgonis</name>
    <dbReference type="NCBI Taxonomy" id="2315330"/>
    <lineage>
        <taxon>Bacteria</taxon>
        <taxon>Pseudomonadati</taxon>
        <taxon>Pseudomonadota</taxon>
        <taxon>Alphaproteobacteria</taxon>
        <taxon>Sphingomonadales</taxon>
        <taxon>Sphingomonadaceae</taxon>
        <taxon>Sphingomonas</taxon>
    </lineage>
</organism>
<comment type="caution">
    <text evidence="1">The sequence shown here is derived from an EMBL/GenBank/DDBJ whole genome shotgun (WGS) entry which is preliminary data.</text>
</comment>
<reference evidence="1 2" key="1">
    <citation type="submission" date="2018-12" db="EMBL/GenBank/DDBJ databases">
        <title>Sphingomonas sp. HMF7854 Genome sequencing and assembly.</title>
        <authorList>
            <person name="Cha I."/>
            <person name="Kang H."/>
            <person name="Kim H."/>
            <person name="Kang J."/>
            <person name="Joh K."/>
        </authorList>
    </citation>
    <scope>NUCLEOTIDE SEQUENCE [LARGE SCALE GENOMIC DNA]</scope>
    <source>
        <strain evidence="1 2">HMF7854</strain>
    </source>
</reference>
<dbReference type="InterPro" id="IPR024409">
    <property type="entry name" value="DUF3833"/>
</dbReference>
<dbReference type="OrthoDB" id="7391154at2"/>
<proteinExistence type="predicted"/>
<keyword evidence="2" id="KW-1185">Reference proteome</keyword>
<sequence>MTLTLSQVWHSTLRFALRRTRSDRLSSRVLAPIRNEEQNRNDSTSRDDRLWLARITPGRVGAGRVHFPQQSPHPLVKDRHMPVLRHAFLAVPLALFAAPLSSATVQPQLDPLRFFEGRTETQGMVKVMFHKPYRTHSIGVGRIEPDGSLTLIQRVEDEGKPVQERRWRVRQIGVDRYSAAMSEAVGPVDIDKVGDRYRFRFTMQGNLSAEQLMTPLPGGRSATNTVKVKRFGLTVATSDGVVRKL</sequence>
<name>A0A429V769_9SPHN</name>
<protein>
    <submittedName>
        <fullName evidence="1">DUF3833 family protein</fullName>
    </submittedName>
</protein>
<evidence type="ECO:0000313" key="2">
    <source>
        <dbReference type="Proteomes" id="UP000274661"/>
    </source>
</evidence>